<keyword evidence="2" id="KW-1185">Reference proteome</keyword>
<evidence type="ECO:0000313" key="2">
    <source>
        <dbReference type="Proteomes" id="UP001141253"/>
    </source>
</evidence>
<dbReference type="Proteomes" id="UP001141253">
    <property type="component" value="Chromosome 3"/>
</dbReference>
<accession>A0ABQ9BPD4</accession>
<name>A0ABQ9BPD4_9ROSI</name>
<sequence>MKKKISGESDINISKNMLLINGFEFTEDSYISAGPAKRSY</sequence>
<gene>
    <name evidence="1" type="ORF">OIU77_026578</name>
</gene>
<evidence type="ECO:0000313" key="1">
    <source>
        <dbReference type="EMBL" id="KAJ6388037.1"/>
    </source>
</evidence>
<proteinExistence type="predicted"/>
<comment type="caution">
    <text evidence="1">The sequence shown here is derived from an EMBL/GenBank/DDBJ whole genome shotgun (WGS) entry which is preliminary data.</text>
</comment>
<protein>
    <submittedName>
        <fullName evidence="1">Uncharacterized protein</fullName>
    </submittedName>
</protein>
<organism evidence="1 2">
    <name type="scientific">Salix suchowensis</name>
    <dbReference type="NCBI Taxonomy" id="1278906"/>
    <lineage>
        <taxon>Eukaryota</taxon>
        <taxon>Viridiplantae</taxon>
        <taxon>Streptophyta</taxon>
        <taxon>Embryophyta</taxon>
        <taxon>Tracheophyta</taxon>
        <taxon>Spermatophyta</taxon>
        <taxon>Magnoliopsida</taxon>
        <taxon>eudicotyledons</taxon>
        <taxon>Gunneridae</taxon>
        <taxon>Pentapetalae</taxon>
        <taxon>rosids</taxon>
        <taxon>fabids</taxon>
        <taxon>Malpighiales</taxon>
        <taxon>Salicaceae</taxon>
        <taxon>Saliceae</taxon>
        <taxon>Salix</taxon>
    </lineage>
</organism>
<reference evidence="1" key="2">
    <citation type="journal article" date="2023" name="Int. J. Mol. Sci.">
        <title>De Novo Assembly and Annotation of 11 Diverse Shrub Willow (Salix) Genomes Reveals Novel Gene Organization in Sex-Linked Regions.</title>
        <authorList>
            <person name="Hyden B."/>
            <person name="Feng K."/>
            <person name="Yates T.B."/>
            <person name="Jawdy S."/>
            <person name="Cereghino C."/>
            <person name="Smart L.B."/>
            <person name="Muchero W."/>
        </authorList>
    </citation>
    <scope>NUCLEOTIDE SEQUENCE</scope>
    <source>
        <tissue evidence="1">Shoot tip</tissue>
    </source>
</reference>
<dbReference type="EMBL" id="JAPFFI010000007">
    <property type="protein sequence ID" value="KAJ6388037.1"/>
    <property type="molecule type" value="Genomic_DNA"/>
</dbReference>
<reference evidence="1" key="1">
    <citation type="submission" date="2022-10" db="EMBL/GenBank/DDBJ databases">
        <authorList>
            <person name="Hyden B.L."/>
            <person name="Feng K."/>
            <person name="Yates T."/>
            <person name="Jawdy S."/>
            <person name="Smart L.B."/>
            <person name="Muchero W."/>
        </authorList>
    </citation>
    <scope>NUCLEOTIDE SEQUENCE</scope>
    <source>
        <tissue evidence="1">Shoot tip</tissue>
    </source>
</reference>